<comment type="caution">
    <text evidence="2">The sequence shown here is derived from an EMBL/GenBank/DDBJ whole genome shotgun (WGS) entry which is preliminary data.</text>
</comment>
<sequence>MFLRICVLTLVLLGLVATPALAQDLGGAHPVYPAVAPRPVIEESWRLPARPARTLAELEEVYTFHSESGTQTLDFAPYVELHKNGTLRLESVELKVPPFPGGYGRDGWIYTPIPISTEPQVLKTELWDMDAPWPTGFEEWWPGFGPRDQTLPPLIAEGQERYQEINPQVFDGDGDPSEYINLLFVGPGADPWNIAQVLKKWGWETIGDNPSLVYSLENKLHEARNQRIWLPNGDFVTQDLDVFLGSIVDPLHTQLHLRMWKYGPWVMASIHRNRAPIEGVPVGGKKFWIDHVVDDFDQTAETLGQQMGWLPGFALFQVPMYKPVCLEKYDETSCQSGMVQVVYVPKIFEWESQPVSTAPIRGVGRMAVRLATLFY</sequence>
<keyword evidence="1" id="KW-0732">Signal</keyword>
<evidence type="ECO:0000256" key="1">
    <source>
        <dbReference type="SAM" id="SignalP"/>
    </source>
</evidence>
<dbReference type="EMBL" id="MEVK01000008">
    <property type="protein sequence ID" value="OGC59784.1"/>
    <property type="molecule type" value="Genomic_DNA"/>
</dbReference>
<gene>
    <name evidence="2" type="ORF">A3A70_01270</name>
</gene>
<feature type="chain" id="PRO_5009515026" evidence="1">
    <location>
        <begin position="23"/>
        <end position="375"/>
    </location>
</feature>
<evidence type="ECO:0000313" key="3">
    <source>
        <dbReference type="Proteomes" id="UP000178964"/>
    </source>
</evidence>
<reference evidence="2 3" key="1">
    <citation type="journal article" date="2016" name="Nat. Commun.">
        <title>Thousands of microbial genomes shed light on interconnected biogeochemical processes in an aquifer system.</title>
        <authorList>
            <person name="Anantharaman K."/>
            <person name="Brown C.T."/>
            <person name="Hug L.A."/>
            <person name="Sharon I."/>
            <person name="Castelle C.J."/>
            <person name="Probst A.J."/>
            <person name="Thomas B.C."/>
            <person name="Singh A."/>
            <person name="Wilkins M.J."/>
            <person name="Karaoz U."/>
            <person name="Brodie E.L."/>
            <person name="Williams K.H."/>
            <person name="Hubbard S.S."/>
            <person name="Banfield J.F."/>
        </authorList>
    </citation>
    <scope>NUCLEOTIDE SEQUENCE [LARGE SCALE GENOMIC DNA]</scope>
</reference>
<protein>
    <submittedName>
        <fullName evidence="2">Uncharacterized protein</fullName>
    </submittedName>
</protein>
<proteinExistence type="predicted"/>
<name>A0A1F4VRG2_UNCKA</name>
<organism evidence="2 3">
    <name type="scientific">candidate division WWE3 bacterium RIFCSPLOWO2_01_FULL_42_11</name>
    <dbReference type="NCBI Taxonomy" id="1802627"/>
    <lineage>
        <taxon>Bacteria</taxon>
        <taxon>Katanobacteria</taxon>
    </lineage>
</organism>
<evidence type="ECO:0000313" key="2">
    <source>
        <dbReference type="EMBL" id="OGC59784.1"/>
    </source>
</evidence>
<dbReference type="Proteomes" id="UP000178964">
    <property type="component" value="Unassembled WGS sequence"/>
</dbReference>
<feature type="signal peptide" evidence="1">
    <location>
        <begin position="1"/>
        <end position="22"/>
    </location>
</feature>
<dbReference type="STRING" id="1802627.A3A70_01270"/>
<dbReference type="AlphaFoldDB" id="A0A1F4VRG2"/>
<accession>A0A1F4VRG2</accession>